<accession>A0A9D4GA91</accession>
<keyword evidence="3" id="KW-1185">Reference proteome</keyword>
<comment type="caution">
    <text evidence="2">The sequence shown here is derived from an EMBL/GenBank/DDBJ whole genome shotgun (WGS) entry which is preliminary data.</text>
</comment>
<organism evidence="2 3">
    <name type="scientific">Dreissena polymorpha</name>
    <name type="common">Zebra mussel</name>
    <name type="synonym">Mytilus polymorpha</name>
    <dbReference type="NCBI Taxonomy" id="45954"/>
    <lineage>
        <taxon>Eukaryota</taxon>
        <taxon>Metazoa</taxon>
        <taxon>Spiralia</taxon>
        <taxon>Lophotrochozoa</taxon>
        <taxon>Mollusca</taxon>
        <taxon>Bivalvia</taxon>
        <taxon>Autobranchia</taxon>
        <taxon>Heteroconchia</taxon>
        <taxon>Euheterodonta</taxon>
        <taxon>Imparidentia</taxon>
        <taxon>Neoheterodontei</taxon>
        <taxon>Myida</taxon>
        <taxon>Dreissenoidea</taxon>
        <taxon>Dreissenidae</taxon>
        <taxon>Dreissena</taxon>
    </lineage>
</organism>
<protein>
    <submittedName>
        <fullName evidence="2">Uncharacterized protein</fullName>
    </submittedName>
</protein>
<evidence type="ECO:0000313" key="2">
    <source>
        <dbReference type="EMBL" id="KAH3813414.1"/>
    </source>
</evidence>
<dbReference type="Proteomes" id="UP000828390">
    <property type="component" value="Unassembled WGS sequence"/>
</dbReference>
<gene>
    <name evidence="2" type="ORF">DPMN_141870</name>
</gene>
<name>A0A9D4GA91_DREPO</name>
<evidence type="ECO:0000256" key="1">
    <source>
        <dbReference type="SAM" id="SignalP"/>
    </source>
</evidence>
<feature type="signal peptide" evidence="1">
    <location>
        <begin position="1"/>
        <end position="21"/>
    </location>
</feature>
<dbReference type="AlphaFoldDB" id="A0A9D4GA91"/>
<dbReference type="EMBL" id="JAIWYP010000006">
    <property type="protein sequence ID" value="KAH3813414.1"/>
    <property type="molecule type" value="Genomic_DNA"/>
</dbReference>
<proteinExistence type="predicted"/>
<evidence type="ECO:0000313" key="3">
    <source>
        <dbReference type="Proteomes" id="UP000828390"/>
    </source>
</evidence>
<reference evidence="2" key="1">
    <citation type="journal article" date="2019" name="bioRxiv">
        <title>The Genome of the Zebra Mussel, Dreissena polymorpha: A Resource for Invasive Species Research.</title>
        <authorList>
            <person name="McCartney M.A."/>
            <person name="Auch B."/>
            <person name="Kono T."/>
            <person name="Mallez S."/>
            <person name="Zhang Y."/>
            <person name="Obille A."/>
            <person name="Becker A."/>
            <person name="Abrahante J.E."/>
            <person name="Garbe J."/>
            <person name="Badalamenti J.P."/>
            <person name="Herman A."/>
            <person name="Mangelson H."/>
            <person name="Liachko I."/>
            <person name="Sullivan S."/>
            <person name="Sone E.D."/>
            <person name="Koren S."/>
            <person name="Silverstein K.A.T."/>
            <person name="Beckman K.B."/>
            <person name="Gohl D.M."/>
        </authorList>
    </citation>
    <scope>NUCLEOTIDE SEQUENCE</scope>
    <source>
        <strain evidence="2">Duluth1</strain>
        <tissue evidence="2">Whole animal</tissue>
    </source>
</reference>
<sequence>MFMLQLLHMLFSDFDANVVLAARFDNPKRAVIPDPNGQLDIMRAEDVMSERMRLQSARQESPYMPPAQPYFMEKADVRPYNASHLRHSMWNALVAILGPKRTTAIPFAASMAVNFPRRNFPYQNRNCPKIHNANTVGLLTNVKTKRGLTATIRTHAQGRYRFF</sequence>
<feature type="chain" id="PRO_5038582398" evidence="1">
    <location>
        <begin position="22"/>
        <end position="163"/>
    </location>
</feature>
<reference evidence="2" key="2">
    <citation type="submission" date="2020-11" db="EMBL/GenBank/DDBJ databases">
        <authorList>
            <person name="McCartney M.A."/>
            <person name="Auch B."/>
            <person name="Kono T."/>
            <person name="Mallez S."/>
            <person name="Becker A."/>
            <person name="Gohl D.M."/>
            <person name="Silverstein K.A.T."/>
            <person name="Koren S."/>
            <person name="Bechman K.B."/>
            <person name="Herman A."/>
            <person name="Abrahante J.E."/>
            <person name="Garbe J."/>
        </authorList>
    </citation>
    <scope>NUCLEOTIDE SEQUENCE</scope>
    <source>
        <strain evidence="2">Duluth1</strain>
        <tissue evidence="2">Whole animal</tissue>
    </source>
</reference>
<keyword evidence="1" id="KW-0732">Signal</keyword>